<protein>
    <recommendedName>
        <fullName evidence="8">Rho-GAP domain-containing protein</fullName>
    </recommendedName>
</protein>
<dbReference type="CDD" id="cd00159">
    <property type="entry name" value="RhoGAP"/>
    <property type="match status" value="1"/>
</dbReference>
<dbReference type="SUPFAM" id="SSF48350">
    <property type="entry name" value="GTPase activation domain, GAP"/>
    <property type="match status" value="1"/>
</dbReference>
<dbReference type="SUPFAM" id="SSF50729">
    <property type="entry name" value="PH domain-like"/>
    <property type="match status" value="1"/>
</dbReference>
<dbReference type="EMBL" id="CDSF01000090">
    <property type="protein sequence ID" value="CEO99363.1"/>
    <property type="molecule type" value="Genomic_DNA"/>
</dbReference>
<evidence type="ECO:0000313" key="6">
    <source>
        <dbReference type="EMBL" id="CEO99363.1"/>
    </source>
</evidence>
<keyword evidence="7" id="KW-1185">Reference proteome</keyword>
<dbReference type="GO" id="GO:0005737">
    <property type="term" value="C:cytoplasm"/>
    <property type="evidence" value="ECO:0007669"/>
    <property type="project" value="TreeGrafter"/>
</dbReference>
<keyword evidence="1" id="KW-0343">GTPase activation</keyword>
<evidence type="ECO:0000259" key="4">
    <source>
        <dbReference type="PROSITE" id="PS50003"/>
    </source>
</evidence>
<dbReference type="CDD" id="cd00821">
    <property type="entry name" value="PH"/>
    <property type="match status" value="1"/>
</dbReference>
<dbReference type="InterPro" id="IPR001849">
    <property type="entry name" value="PH_domain"/>
</dbReference>
<organism evidence="6 7">
    <name type="scientific">Plasmodiophora brassicae</name>
    <name type="common">Clubroot disease agent</name>
    <dbReference type="NCBI Taxonomy" id="37360"/>
    <lineage>
        <taxon>Eukaryota</taxon>
        <taxon>Sar</taxon>
        <taxon>Rhizaria</taxon>
        <taxon>Endomyxa</taxon>
        <taxon>Phytomyxea</taxon>
        <taxon>Plasmodiophorida</taxon>
        <taxon>Plasmodiophoridae</taxon>
        <taxon>Plasmodiophora</taxon>
    </lineage>
</organism>
<accession>A0A0G4IVI8</accession>
<dbReference type="STRING" id="37360.A0A0G4IVI8"/>
<dbReference type="PROSITE" id="PS50003">
    <property type="entry name" value="PH_DOMAIN"/>
    <property type="match status" value="1"/>
</dbReference>
<proteinExistence type="predicted"/>
<evidence type="ECO:0008006" key="8">
    <source>
        <dbReference type="Google" id="ProtNLM"/>
    </source>
</evidence>
<dbReference type="PANTHER" id="PTHR45808:SF2">
    <property type="entry name" value="RHO GTPASE-ACTIVATING PROTEIN 68F"/>
    <property type="match status" value="1"/>
</dbReference>
<feature type="coiled-coil region" evidence="2">
    <location>
        <begin position="379"/>
        <end position="480"/>
    </location>
</feature>
<dbReference type="GO" id="GO:0005096">
    <property type="term" value="F:GTPase activator activity"/>
    <property type="evidence" value="ECO:0007669"/>
    <property type="project" value="UniProtKB-KW"/>
</dbReference>
<gene>
    <name evidence="6" type="ORF">PBRA_001269</name>
</gene>
<feature type="domain" description="PH" evidence="4">
    <location>
        <begin position="1"/>
        <end position="89"/>
    </location>
</feature>
<dbReference type="InterPro" id="IPR000198">
    <property type="entry name" value="RhoGAP_dom"/>
</dbReference>
<dbReference type="InterPro" id="IPR011993">
    <property type="entry name" value="PH-like_dom_sf"/>
</dbReference>
<reference evidence="6 7" key="1">
    <citation type="submission" date="2015-02" db="EMBL/GenBank/DDBJ databases">
        <authorList>
            <person name="Chooi Y.-H."/>
        </authorList>
    </citation>
    <scope>NUCLEOTIDE SEQUENCE [LARGE SCALE GENOMIC DNA]</scope>
    <source>
        <strain evidence="6">E3</strain>
    </source>
</reference>
<evidence type="ECO:0000259" key="5">
    <source>
        <dbReference type="PROSITE" id="PS50238"/>
    </source>
</evidence>
<feature type="region of interest" description="Disordered" evidence="3">
    <location>
        <begin position="277"/>
        <end position="300"/>
    </location>
</feature>
<dbReference type="SMART" id="SM00324">
    <property type="entry name" value="RhoGAP"/>
    <property type="match status" value="1"/>
</dbReference>
<dbReference type="Pfam" id="PF00620">
    <property type="entry name" value="RhoGAP"/>
    <property type="match status" value="1"/>
</dbReference>
<evidence type="ECO:0000256" key="1">
    <source>
        <dbReference type="ARBA" id="ARBA00022468"/>
    </source>
</evidence>
<dbReference type="OrthoDB" id="27680at2759"/>
<evidence type="ECO:0000256" key="2">
    <source>
        <dbReference type="SAM" id="Coils"/>
    </source>
</evidence>
<dbReference type="GO" id="GO:0007264">
    <property type="term" value="P:small GTPase-mediated signal transduction"/>
    <property type="evidence" value="ECO:0007669"/>
    <property type="project" value="TreeGrafter"/>
</dbReference>
<keyword evidence="2" id="KW-0175">Coiled coil</keyword>
<name>A0A0G4IVI8_PLABS</name>
<feature type="domain" description="Rho-GAP" evidence="5">
    <location>
        <begin position="48"/>
        <end position="228"/>
    </location>
</feature>
<sequence>MQGYLEKQTSGAIFRKFQQRYFAIEGLALVYYAKRDDYDCTGDSKGRIDLTSCTAVGPTDGDASEREFWLESPERLYWFRNDVEGLFRVPGTKSAIDRICEQIYMLDGVSSLDAPDATVFDVACVIKHLLRKLPETILSEKLVKQFESATAPEAFRDLIALLPPVNRDILMALSILAVHQIENANVTKSTAKSLSICMSPAFSSRNTLQIGNFLNLFSAIADTGSVLFGPSFRARVTAAAKQKEWTIDKMQPADPPPAPVAITAIEPIDDIEVESHRSALDPGPTDEPSSAFSDDDHTREDAVPPAFQIRTDLPPQIQSLEQDCLSLTKTVQEQPRVTQAVQTHDDGSEHSTQGNPQLDAALAQVQDWMVRFAHNQSKMATMEDTIAKQDAEISSLTEALNASRKREAALARERKATAADLEVALNKVAQQRQQMQDMSLKIATLTTTMDNQQMQQAAVIASLEQQLAAQQRAYDVYQRNRQSVQDGTQLLTEDDQMQTLLQQVG</sequence>
<dbReference type="AlphaFoldDB" id="A0A0G4IVI8"/>
<dbReference type="PANTHER" id="PTHR45808">
    <property type="entry name" value="RHO GTPASE-ACTIVATING PROTEIN 68F"/>
    <property type="match status" value="1"/>
</dbReference>
<dbReference type="Gene3D" id="2.30.29.30">
    <property type="entry name" value="Pleckstrin-homology domain (PH domain)/Phosphotyrosine-binding domain (PTB)"/>
    <property type="match status" value="1"/>
</dbReference>
<evidence type="ECO:0000256" key="3">
    <source>
        <dbReference type="SAM" id="MobiDB-lite"/>
    </source>
</evidence>
<dbReference type="Proteomes" id="UP000039324">
    <property type="component" value="Unassembled WGS sequence"/>
</dbReference>
<dbReference type="Gene3D" id="1.10.555.10">
    <property type="entry name" value="Rho GTPase activation protein"/>
    <property type="match status" value="1"/>
</dbReference>
<evidence type="ECO:0000313" key="7">
    <source>
        <dbReference type="Proteomes" id="UP000039324"/>
    </source>
</evidence>
<dbReference type="InterPro" id="IPR008936">
    <property type="entry name" value="Rho_GTPase_activation_prot"/>
</dbReference>
<dbReference type="PROSITE" id="PS50238">
    <property type="entry name" value="RHOGAP"/>
    <property type="match status" value="1"/>
</dbReference>